<comment type="caution">
    <text evidence="1">The sequence shown here is derived from an EMBL/GenBank/DDBJ whole genome shotgun (WGS) entry which is preliminary data.</text>
</comment>
<dbReference type="AlphaFoldDB" id="A0A8X6HTM1"/>
<proteinExistence type="predicted"/>
<reference evidence="1" key="1">
    <citation type="submission" date="2020-07" db="EMBL/GenBank/DDBJ databases">
        <title>Multicomponent nature underlies the extraordinary mechanical properties of spider dragline silk.</title>
        <authorList>
            <person name="Kono N."/>
            <person name="Nakamura H."/>
            <person name="Mori M."/>
            <person name="Yoshida Y."/>
            <person name="Ohtoshi R."/>
            <person name="Malay A.D."/>
            <person name="Moran D.A.P."/>
            <person name="Tomita M."/>
            <person name="Numata K."/>
            <person name="Arakawa K."/>
        </authorList>
    </citation>
    <scope>NUCLEOTIDE SEQUENCE</scope>
</reference>
<sequence length="115" mass="13559">MLYHEGPQYYPWNQLMKKICRRKRGAKHSSVSGIFSTSTLEKVYTVHPNNRKCYYLRMLLHGIKEPTSFQAIKTIEGQVCQTYREACFKLGMLENDKKWDDALTEVSKTRQTHKI</sequence>
<protein>
    <submittedName>
        <fullName evidence="1">Uncharacterized protein</fullName>
    </submittedName>
</protein>
<keyword evidence="2" id="KW-1185">Reference proteome</keyword>
<accession>A0A8X6HTM1</accession>
<dbReference type="EMBL" id="BMAO01039194">
    <property type="protein sequence ID" value="GFR29699.1"/>
    <property type="molecule type" value="Genomic_DNA"/>
</dbReference>
<dbReference type="Proteomes" id="UP000887116">
    <property type="component" value="Unassembled WGS sequence"/>
</dbReference>
<evidence type="ECO:0000313" key="2">
    <source>
        <dbReference type="Proteomes" id="UP000887116"/>
    </source>
</evidence>
<name>A0A8X6HTM1_TRICU</name>
<organism evidence="1 2">
    <name type="scientific">Trichonephila clavata</name>
    <name type="common">Joro spider</name>
    <name type="synonym">Nephila clavata</name>
    <dbReference type="NCBI Taxonomy" id="2740835"/>
    <lineage>
        <taxon>Eukaryota</taxon>
        <taxon>Metazoa</taxon>
        <taxon>Ecdysozoa</taxon>
        <taxon>Arthropoda</taxon>
        <taxon>Chelicerata</taxon>
        <taxon>Arachnida</taxon>
        <taxon>Araneae</taxon>
        <taxon>Araneomorphae</taxon>
        <taxon>Entelegynae</taxon>
        <taxon>Araneoidea</taxon>
        <taxon>Nephilidae</taxon>
        <taxon>Trichonephila</taxon>
    </lineage>
</organism>
<evidence type="ECO:0000313" key="1">
    <source>
        <dbReference type="EMBL" id="GFR29699.1"/>
    </source>
</evidence>
<gene>
    <name evidence="1" type="primary">EVAR_74376_1</name>
    <name evidence="1" type="ORF">TNCT_714561</name>
</gene>
<dbReference type="OrthoDB" id="7789720at2759"/>